<dbReference type="OrthoDB" id="9815737at2"/>
<organism evidence="2 3">
    <name type="scientific">Rubinisphaera italica</name>
    <dbReference type="NCBI Taxonomy" id="2527969"/>
    <lineage>
        <taxon>Bacteria</taxon>
        <taxon>Pseudomonadati</taxon>
        <taxon>Planctomycetota</taxon>
        <taxon>Planctomycetia</taxon>
        <taxon>Planctomycetales</taxon>
        <taxon>Planctomycetaceae</taxon>
        <taxon>Rubinisphaera</taxon>
    </lineage>
</organism>
<keyword evidence="3" id="KW-1185">Reference proteome</keyword>
<dbReference type="Gene3D" id="2.130.10.10">
    <property type="entry name" value="YVTN repeat-like/Quinoprotein amine dehydrogenase"/>
    <property type="match status" value="1"/>
</dbReference>
<dbReference type="PANTHER" id="PTHR34512">
    <property type="entry name" value="CELL SURFACE PROTEIN"/>
    <property type="match status" value="1"/>
</dbReference>
<accession>A0A5C5XHI7</accession>
<dbReference type="PANTHER" id="PTHR34512:SF30">
    <property type="entry name" value="OUTER MEMBRANE PROTEIN ASSEMBLY FACTOR BAMB"/>
    <property type="match status" value="1"/>
</dbReference>
<evidence type="ECO:0000313" key="2">
    <source>
        <dbReference type="EMBL" id="TWT62169.1"/>
    </source>
</evidence>
<dbReference type="InterPro" id="IPR011047">
    <property type="entry name" value="Quinoprotein_ADH-like_sf"/>
</dbReference>
<protein>
    <submittedName>
        <fullName evidence="2">Outer membrane biogenesis protein BamB</fullName>
    </submittedName>
</protein>
<dbReference type="EMBL" id="SJPG01000001">
    <property type="protein sequence ID" value="TWT62169.1"/>
    <property type="molecule type" value="Genomic_DNA"/>
</dbReference>
<reference evidence="2 3" key="1">
    <citation type="submission" date="2019-02" db="EMBL/GenBank/DDBJ databases">
        <title>Deep-cultivation of Planctomycetes and their phenomic and genomic characterization uncovers novel biology.</title>
        <authorList>
            <person name="Wiegand S."/>
            <person name="Jogler M."/>
            <person name="Boedeker C."/>
            <person name="Pinto D."/>
            <person name="Vollmers J."/>
            <person name="Rivas-Marin E."/>
            <person name="Kohn T."/>
            <person name="Peeters S.H."/>
            <person name="Heuer A."/>
            <person name="Rast P."/>
            <person name="Oberbeckmann S."/>
            <person name="Bunk B."/>
            <person name="Jeske O."/>
            <person name="Meyerdierks A."/>
            <person name="Storesund J.E."/>
            <person name="Kallscheuer N."/>
            <person name="Luecker S."/>
            <person name="Lage O.M."/>
            <person name="Pohl T."/>
            <person name="Merkel B.J."/>
            <person name="Hornburger P."/>
            <person name="Mueller R.-W."/>
            <person name="Bruemmer F."/>
            <person name="Labrenz M."/>
            <person name="Spormann A.M."/>
            <person name="Op Den Camp H."/>
            <person name="Overmann J."/>
            <person name="Amann R."/>
            <person name="Jetten M.S.M."/>
            <person name="Mascher T."/>
            <person name="Medema M.H."/>
            <person name="Devos D.P."/>
            <person name="Kaster A.-K."/>
            <person name="Ovreas L."/>
            <person name="Rohde M."/>
            <person name="Galperin M.Y."/>
            <person name="Jogler C."/>
        </authorList>
    </citation>
    <scope>NUCLEOTIDE SEQUENCE [LARGE SCALE GENOMIC DNA]</scope>
    <source>
        <strain evidence="2 3">Pan54</strain>
    </source>
</reference>
<comment type="caution">
    <text evidence="2">The sequence shown here is derived from an EMBL/GenBank/DDBJ whole genome shotgun (WGS) entry which is preliminary data.</text>
</comment>
<sequence length="415" mass="45001">MLRSSVIVTSFLTILVLNPVTLQAGDWPQILGPNRNGVARGEQLGLNWDEAGPEKIWKAPVGSGVAGVAASDQIAVFVHRIDDEEIVEARNLTDGQLKWTTKFPTNYQPRVVPEDGPLCVPTIAGDRVVIFGASGDLHCLQLSDGKVIWTRQTHQDFGADEGYFGAGSAPVIFENAVLVNVGGFRQNAGVVAFDLKTGKTLWQNGAWQPSYSAPVLTEFNNQPIAIFCTRYETVGLNPKSGQLLFQTPFGMRGPTVNGAAPLVIDDHLFLTASYGIGNVWAKFDQQSIEVLHSGLEPLASQYTTPVPVNQSLIGIDGRQDGPPADLVSFNPETGKENWRQSGFGYATLIRADKHLLIMKTDGELVIAKADDAKYQEVKRAQLLTGTTRALPTLSNGYLLIRNDNEVACFNLNAAE</sequence>
<evidence type="ECO:0000313" key="3">
    <source>
        <dbReference type="Proteomes" id="UP000316095"/>
    </source>
</evidence>
<dbReference type="InterPro" id="IPR002372">
    <property type="entry name" value="PQQ_rpt_dom"/>
</dbReference>
<gene>
    <name evidence="2" type="ORF">Pan54_29100</name>
</gene>
<dbReference type="Pfam" id="PF13360">
    <property type="entry name" value="PQQ_2"/>
    <property type="match status" value="1"/>
</dbReference>
<name>A0A5C5XHI7_9PLAN</name>
<dbReference type="InterPro" id="IPR015943">
    <property type="entry name" value="WD40/YVTN_repeat-like_dom_sf"/>
</dbReference>
<dbReference type="RefSeq" id="WP_146504056.1">
    <property type="nucleotide sequence ID" value="NZ_SJPG01000001.1"/>
</dbReference>
<evidence type="ECO:0000259" key="1">
    <source>
        <dbReference type="Pfam" id="PF13360"/>
    </source>
</evidence>
<proteinExistence type="predicted"/>
<feature type="domain" description="Pyrrolo-quinoline quinone repeat" evidence="1">
    <location>
        <begin position="47"/>
        <end position="205"/>
    </location>
</feature>
<dbReference type="AlphaFoldDB" id="A0A5C5XHI7"/>
<dbReference type="SUPFAM" id="SSF50998">
    <property type="entry name" value="Quinoprotein alcohol dehydrogenase-like"/>
    <property type="match status" value="1"/>
</dbReference>
<dbReference type="Proteomes" id="UP000316095">
    <property type="component" value="Unassembled WGS sequence"/>
</dbReference>